<proteinExistence type="predicted"/>
<evidence type="ECO:0000313" key="1">
    <source>
        <dbReference type="EMBL" id="KAJ2900312.1"/>
    </source>
</evidence>
<protein>
    <submittedName>
        <fullName evidence="1">Uncharacterized protein</fullName>
    </submittedName>
</protein>
<reference evidence="1" key="1">
    <citation type="submission" date="2022-07" db="EMBL/GenBank/DDBJ databases">
        <title>Phylogenomic reconstructions and comparative analyses of Kickxellomycotina fungi.</title>
        <authorList>
            <person name="Reynolds N.K."/>
            <person name="Stajich J.E."/>
            <person name="Barry K."/>
            <person name="Grigoriev I.V."/>
            <person name="Crous P."/>
            <person name="Smith M.E."/>
        </authorList>
    </citation>
    <scope>NUCLEOTIDE SEQUENCE</scope>
    <source>
        <strain evidence="1">CBS 190363</strain>
    </source>
</reference>
<dbReference type="Proteomes" id="UP001139981">
    <property type="component" value="Unassembled WGS sequence"/>
</dbReference>
<dbReference type="EMBL" id="JANBVB010000007">
    <property type="protein sequence ID" value="KAJ2900312.1"/>
    <property type="molecule type" value="Genomic_DNA"/>
</dbReference>
<sequence>MSFDRIKNLGFSSGAAIESTEDYRSQLERTILSPLSDLTVNAHPDVLFVVSSFEEAKPTNGTDFKKAMRCTDPTLGNARETVTWISFLPAHKMPLVTSIGDIVYLEQVKVQEFGGRSQLLSNYKSRWDIVPANRNVDDLHPLVQYLREWWTRAQNFESPVRAPAAVYVDSGVKSQYLKQIFELGDSTRYADLLVEILHVRESDRPNARLCLVTDYSENNQLHDVVDVHTYPRVTGKRLMWCTIDGDIPGMPDIVPNHFYRFRGARIVIDQFAGLSAFVERNTKYPNTKVMNEVNKDLPDLKPLLKRRTKCLEKNQKSTERENNDVDDDVNSGRPRLIDTTAAKATPVQARCPSPSPPPPPPPPVAVAPEFLKAEVTRISDIVGDQQTLGMRYHVRAQVVDVHPESAQDAITPAGPDIRLVLEVADDSGSCLVLCQGAAAAELVGIRLTNNFGDKLTALLPIWDSLDMEDEERPWVDICVASFLVPGPNETDGRRPLTRCLALAGGSLK</sequence>
<name>A0ACC1M9M3_9FUNG</name>
<gene>
    <name evidence="1" type="ORF">IWW38_000571</name>
</gene>
<organism evidence="1 2">
    <name type="scientific">Coemansia aciculifera</name>
    <dbReference type="NCBI Taxonomy" id="417176"/>
    <lineage>
        <taxon>Eukaryota</taxon>
        <taxon>Fungi</taxon>
        <taxon>Fungi incertae sedis</taxon>
        <taxon>Zoopagomycota</taxon>
        <taxon>Kickxellomycotina</taxon>
        <taxon>Kickxellomycetes</taxon>
        <taxon>Kickxellales</taxon>
        <taxon>Kickxellaceae</taxon>
        <taxon>Coemansia</taxon>
    </lineage>
</organism>
<accession>A0ACC1M9M3</accession>
<comment type="caution">
    <text evidence="1">The sequence shown here is derived from an EMBL/GenBank/DDBJ whole genome shotgun (WGS) entry which is preliminary data.</text>
</comment>
<keyword evidence="2" id="KW-1185">Reference proteome</keyword>
<evidence type="ECO:0000313" key="2">
    <source>
        <dbReference type="Proteomes" id="UP001139981"/>
    </source>
</evidence>